<evidence type="ECO:0000313" key="3">
    <source>
        <dbReference type="Proteomes" id="UP000053328"/>
    </source>
</evidence>
<dbReference type="Proteomes" id="UP000053328">
    <property type="component" value="Unassembled WGS sequence"/>
</dbReference>
<dbReference type="InterPro" id="IPR010730">
    <property type="entry name" value="HET"/>
</dbReference>
<dbReference type="GeneID" id="27327202"/>
<gene>
    <name evidence="2" type="ORF">PV08_00119</name>
</gene>
<dbReference type="EMBL" id="KN847492">
    <property type="protein sequence ID" value="KIW19547.1"/>
    <property type="molecule type" value="Genomic_DNA"/>
</dbReference>
<dbReference type="AlphaFoldDB" id="A0A0D2A3X8"/>
<feature type="domain" description="Heterokaryon incompatibility" evidence="1">
    <location>
        <begin position="221"/>
        <end position="368"/>
    </location>
</feature>
<dbReference type="RefSeq" id="XP_016239763.1">
    <property type="nucleotide sequence ID" value="XM_016374487.1"/>
</dbReference>
<name>A0A0D2A3X8_9EURO</name>
<evidence type="ECO:0000259" key="1">
    <source>
        <dbReference type="Pfam" id="PF06985"/>
    </source>
</evidence>
<sequence>MERGVQDFWSLPWLRSRRKAAPESYLETKSHGLHNLSLCRACDNLDPRCLPHQPAYIHLKNCFHLNKRSQKCRLCAFISQSLGAVGSRDVRQILVSYDISPKVGVPLSLSLRCKFLEVNLGDRDAVVSLELYAENGVPVNGMSNPAMLRSPKSDLSTFLRGGMPSCFRDSYNNPSVVPALAAKSLSNIEALIPLRLLDVGNDDYSSQIRLHIRRPDEKGKYATLSYRWGNRMPLKTLRRTLKRYLQSLEIQSLPQTFQDAITVTRLLGIRYLWIDALCIIQDDPKDWLEQAGQMCSIYQYSSLTIAIHSAKSPLDGFLWRGTVPNSLRVSPRGTRPTFWLQIPPLSDNAIRRAFGDSQITGRGWITQELCLSQLVLHFVEDRVIWECCHEDCATAHPSEDHMERFRKRSVRPSQDWLPFVSAYSTCRTTKESDKLAAIAGIAQAWPRNSAYFRHNGYYCGVFDDDVHSSLLWFRAHSLLIRRAGRAPHWSWASVDGGILFIRDTIQSGRLLPLMEVDSIDCICRRDLNGHFLCTRSYIRLNAAIGDGFKVGFIEKSKRFYSAPLDGPRYVTTLGYLAERVVGWAIFDCDIDDHPKFRYVQVAAKVADGNRKGSFVVIVKPCPKSIGLYLRVGMGYLFKAEVLKTFQREDITLC</sequence>
<reference evidence="2 3" key="1">
    <citation type="submission" date="2015-01" db="EMBL/GenBank/DDBJ databases">
        <title>The Genome Sequence of Exophiala spinifera CBS89968.</title>
        <authorList>
            <consortium name="The Broad Institute Genomics Platform"/>
            <person name="Cuomo C."/>
            <person name="de Hoog S."/>
            <person name="Gorbushina A."/>
            <person name="Stielow B."/>
            <person name="Teixiera M."/>
            <person name="Abouelleil A."/>
            <person name="Chapman S.B."/>
            <person name="Priest M."/>
            <person name="Young S.K."/>
            <person name="Wortman J."/>
            <person name="Nusbaum C."/>
            <person name="Birren B."/>
        </authorList>
    </citation>
    <scope>NUCLEOTIDE SEQUENCE [LARGE SCALE GENOMIC DNA]</scope>
    <source>
        <strain evidence="2 3">CBS 89968</strain>
    </source>
</reference>
<keyword evidence="3" id="KW-1185">Reference proteome</keyword>
<organism evidence="2 3">
    <name type="scientific">Exophiala spinifera</name>
    <dbReference type="NCBI Taxonomy" id="91928"/>
    <lineage>
        <taxon>Eukaryota</taxon>
        <taxon>Fungi</taxon>
        <taxon>Dikarya</taxon>
        <taxon>Ascomycota</taxon>
        <taxon>Pezizomycotina</taxon>
        <taxon>Eurotiomycetes</taxon>
        <taxon>Chaetothyriomycetidae</taxon>
        <taxon>Chaetothyriales</taxon>
        <taxon>Herpotrichiellaceae</taxon>
        <taxon>Exophiala</taxon>
    </lineage>
</organism>
<dbReference type="HOGENOM" id="CLU_002639_2_12_1"/>
<dbReference type="OrthoDB" id="5125733at2759"/>
<dbReference type="VEuPathDB" id="FungiDB:PV08_00119"/>
<proteinExistence type="predicted"/>
<dbReference type="Pfam" id="PF06985">
    <property type="entry name" value="HET"/>
    <property type="match status" value="1"/>
</dbReference>
<dbReference type="STRING" id="91928.A0A0D2A3X8"/>
<dbReference type="PANTHER" id="PTHR33112">
    <property type="entry name" value="DOMAIN PROTEIN, PUTATIVE-RELATED"/>
    <property type="match status" value="1"/>
</dbReference>
<dbReference type="PANTHER" id="PTHR33112:SF16">
    <property type="entry name" value="HETEROKARYON INCOMPATIBILITY DOMAIN-CONTAINING PROTEIN"/>
    <property type="match status" value="1"/>
</dbReference>
<protein>
    <recommendedName>
        <fullName evidence="1">Heterokaryon incompatibility domain-containing protein</fullName>
    </recommendedName>
</protein>
<accession>A0A0D2A3X8</accession>
<evidence type="ECO:0000313" key="2">
    <source>
        <dbReference type="EMBL" id="KIW19547.1"/>
    </source>
</evidence>